<dbReference type="STRING" id="573983.B0681_07025"/>
<dbReference type="RefSeq" id="WP_078318039.1">
    <property type="nucleotide sequence ID" value="NZ_MUYV01000009.1"/>
</dbReference>
<evidence type="ECO:0000313" key="1">
    <source>
        <dbReference type="EMBL" id="OOS24435.1"/>
    </source>
</evidence>
<accession>A0A1T0CQ12</accession>
<reference evidence="1 2" key="1">
    <citation type="submission" date="2017-02" db="EMBL/GenBank/DDBJ databases">
        <title>Draft genome sequence of Moraxella porci CCUG 54912T type strain.</title>
        <authorList>
            <person name="Salva-Serra F."/>
            <person name="Engstrom-Jakobsson H."/>
            <person name="Thorell K."/>
            <person name="Jaen-Luchoro D."/>
            <person name="Gonzales-Siles L."/>
            <person name="Karlsson R."/>
            <person name="Yazdan S."/>
            <person name="Boulund F."/>
            <person name="Johnning A."/>
            <person name="Engstrand L."/>
            <person name="Kristiansson E."/>
            <person name="Moore E."/>
        </authorList>
    </citation>
    <scope>NUCLEOTIDE SEQUENCE [LARGE SCALE GENOMIC DNA]</scope>
    <source>
        <strain evidence="1 2">CCUG 54912</strain>
    </source>
</reference>
<dbReference type="Proteomes" id="UP000190683">
    <property type="component" value="Unassembled WGS sequence"/>
</dbReference>
<dbReference type="AlphaFoldDB" id="A0A1T0CQ12"/>
<comment type="caution">
    <text evidence="1">The sequence shown here is derived from an EMBL/GenBank/DDBJ whole genome shotgun (WGS) entry which is preliminary data.</text>
</comment>
<name>A0A1T0CQ12_9GAMM</name>
<organism evidence="1 2">
    <name type="scientific">Moraxella porci DSM 25326</name>
    <dbReference type="NCBI Taxonomy" id="573983"/>
    <lineage>
        <taxon>Bacteria</taxon>
        <taxon>Pseudomonadati</taxon>
        <taxon>Pseudomonadota</taxon>
        <taxon>Gammaproteobacteria</taxon>
        <taxon>Moraxellales</taxon>
        <taxon>Moraxellaceae</taxon>
        <taxon>Moraxella</taxon>
    </lineage>
</organism>
<gene>
    <name evidence="1" type="ORF">B0681_07025</name>
</gene>
<protein>
    <recommendedName>
        <fullName evidence="3">Restriction endonuclease</fullName>
    </recommendedName>
</protein>
<sequence>MADIKQIYIDRLKEIINKSYQILIHKLGNGSLNAQNEASFQLEFAYILKTIGNLYEFNLDDKFHLELESYIKLTEKSPKSRSNQARVDLVAIYKNKDVSVRCAIELKFFKKENHREPNNRYDVFQDLKNLELYKKHEVDFCYFILGTNHAHYYNQEEYSIGTGDFDFRHSKTYQKGKLLKYNTKKPHGGPISLENDYTFYWDSINNLHFLKVEV</sequence>
<evidence type="ECO:0008006" key="3">
    <source>
        <dbReference type="Google" id="ProtNLM"/>
    </source>
</evidence>
<keyword evidence="2" id="KW-1185">Reference proteome</keyword>
<proteinExistence type="predicted"/>
<evidence type="ECO:0000313" key="2">
    <source>
        <dbReference type="Proteomes" id="UP000190683"/>
    </source>
</evidence>
<dbReference type="EMBL" id="MUYV01000009">
    <property type="protein sequence ID" value="OOS24435.1"/>
    <property type="molecule type" value="Genomic_DNA"/>
</dbReference>